<protein>
    <submittedName>
        <fullName evidence="2">Uncharacterized protein</fullName>
    </submittedName>
</protein>
<evidence type="ECO:0000313" key="2">
    <source>
        <dbReference type="EMBL" id="MDD2178404.1"/>
    </source>
</evidence>
<gene>
    <name evidence="2" type="ORF">OIN59_13285</name>
</gene>
<dbReference type="EMBL" id="JAPCKI010000006">
    <property type="protein sequence ID" value="MDD2178404.1"/>
    <property type="molecule type" value="Genomic_DNA"/>
</dbReference>
<sequence>MTTANTPPSSVVVPAAPAAPTTKTVKPTKPATAVKAPKATKPAKKAVAKKTQTPKPAAATKPVKAAATAKPGKASETKAKKPKLVRDSFTIPKDEYAVLDTLKDRATALAHPVKKSELLRAGLKVLAGLSDSALRSALQAVPSIKTGRPKADVEETLPTAAAKTAAKASGKTGHK</sequence>
<feature type="compositionally biased region" description="Low complexity" evidence="1">
    <location>
        <begin position="159"/>
        <end position="168"/>
    </location>
</feature>
<comment type="caution">
    <text evidence="2">The sequence shown here is derived from an EMBL/GenBank/DDBJ whole genome shotgun (WGS) entry which is preliminary data.</text>
</comment>
<name>A0ABT5RXH5_9BURK</name>
<organism evidence="2 3">
    <name type="scientific">Acidovorax benzenivorans</name>
    <dbReference type="NCBI Taxonomy" id="2987520"/>
    <lineage>
        <taxon>Bacteria</taxon>
        <taxon>Pseudomonadati</taxon>
        <taxon>Pseudomonadota</taxon>
        <taxon>Betaproteobacteria</taxon>
        <taxon>Burkholderiales</taxon>
        <taxon>Comamonadaceae</taxon>
        <taxon>Acidovorax</taxon>
    </lineage>
</organism>
<keyword evidence="3" id="KW-1185">Reference proteome</keyword>
<dbReference type="Proteomes" id="UP001148932">
    <property type="component" value="Unassembled WGS sequence"/>
</dbReference>
<feature type="region of interest" description="Disordered" evidence="1">
    <location>
        <begin position="1"/>
        <end position="82"/>
    </location>
</feature>
<proteinExistence type="predicted"/>
<dbReference type="RefSeq" id="WP_274111003.1">
    <property type="nucleotide sequence ID" value="NZ_JAPCKI010000006.1"/>
</dbReference>
<feature type="compositionally biased region" description="Low complexity" evidence="1">
    <location>
        <begin position="1"/>
        <end position="40"/>
    </location>
</feature>
<feature type="compositionally biased region" description="Low complexity" evidence="1">
    <location>
        <begin position="49"/>
        <end position="72"/>
    </location>
</feature>
<accession>A0ABT5RXH5</accession>
<reference evidence="2" key="1">
    <citation type="submission" date="2022-10" db="EMBL/GenBank/DDBJ databases">
        <title>Description of microaerobic benzene degrading bacteria.</title>
        <authorList>
            <person name="Bedics A."/>
            <person name="Tancsics A."/>
            <person name="Banerjee S."/>
        </authorList>
    </citation>
    <scope>NUCLEOTIDE SEQUENCE</scope>
    <source>
        <strain evidence="2">D2M1</strain>
    </source>
</reference>
<feature type="region of interest" description="Disordered" evidence="1">
    <location>
        <begin position="145"/>
        <end position="175"/>
    </location>
</feature>
<evidence type="ECO:0000313" key="3">
    <source>
        <dbReference type="Proteomes" id="UP001148932"/>
    </source>
</evidence>
<evidence type="ECO:0000256" key="1">
    <source>
        <dbReference type="SAM" id="MobiDB-lite"/>
    </source>
</evidence>